<evidence type="ECO:0000313" key="1">
    <source>
        <dbReference type="EMBL" id="NRT55152.1"/>
    </source>
</evidence>
<sequence length="201" mass="22450">MRSVYISNIKKLHKKGKVCTERAENSTKKMGAPNHHVLPINIDNTPLESIPPYLKATTILNPIGDIVIETKVAASNLLKGGRAIKNIAKIAFIATAATAATAATYFANISEIEYRLLGCKFGGRVGQVEIVNNSLYPLEIKYYHPNNYKEYIRFFVNGQSSHTEQFNVGEDWGIKIGSRRVQCLATASEWKDKKFIVFTDK</sequence>
<gene>
    <name evidence="1" type="ORF">HNQ01_000862</name>
</gene>
<proteinExistence type="predicted"/>
<name>A0ABX2G179_9BURK</name>
<comment type="caution">
    <text evidence="1">The sequence shown here is derived from an EMBL/GenBank/DDBJ whole genome shotgun (WGS) entry which is preliminary data.</text>
</comment>
<dbReference type="Proteomes" id="UP001516061">
    <property type="component" value="Unassembled WGS sequence"/>
</dbReference>
<accession>A0ABX2G179</accession>
<dbReference type="EMBL" id="JABSNM010000003">
    <property type="protein sequence ID" value="NRT55152.1"/>
    <property type="molecule type" value="Genomic_DNA"/>
</dbReference>
<protein>
    <submittedName>
        <fullName evidence="1">Uncharacterized protein</fullName>
    </submittedName>
</protein>
<evidence type="ECO:0000313" key="2">
    <source>
        <dbReference type="Proteomes" id="UP001516061"/>
    </source>
</evidence>
<keyword evidence="2" id="KW-1185">Reference proteome</keyword>
<reference evidence="1 2" key="1">
    <citation type="submission" date="2020-05" db="EMBL/GenBank/DDBJ databases">
        <title>Genomic Encyclopedia of Type Strains, Phase IV (KMG-V): Genome sequencing to study the core and pangenomes of soil and plant-associated prokaryotes.</title>
        <authorList>
            <person name="Whitman W."/>
        </authorList>
    </citation>
    <scope>NUCLEOTIDE SEQUENCE [LARGE SCALE GENOMIC DNA]</scope>
    <source>
        <strain evidence="1 2">C29</strain>
    </source>
</reference>
<organism evidence="1 2">
    <name type="scientific">Sphaerotilus uruguayifluvii</name>
    <dbReference type="NCBI Taxonomy" id="2735897"/>
    <lineage>
        <taxon>Bacteria</taxon>
        <taxon>Pseudomonadati</taxon>
        <taxon>Pseudomonadota</taxon>
        <taxon>Betaproteobacteria</taxon>
        <taxon>Burkholderiales</taxon>
        <taxon>Sphaerotilaceae</taxon>
        <taxon>Sphaerotilus</taxon>
    </lineage>
</organism>